<dbReference type="Proteomes" id="UP000617734">
    <property type="component" value="Unassembled WGS sequence"/>
</dbReference>
<keyword evidence="3" id="KW-1185">Reference proteome</keyword>
<organism evidence="2 3">
    <name type="scientific">Kitasatospora indigofera</name>
    <dbReference type="NCBI Taxonomy" id="67307"/>
    <lineage>
        <taxon>Bacteria</taxon>
        <taxon>Bacillati</taxon>
        <taxon>Actinomycetota</taxon>
        <taxon>Actinomycetes</taxon>
        <taxon>Kitasatosporales</taxon>
        <taxon>Streptomycetaceae</taxon>
        <taxon>Kitasatospora</taxon>
    </lineage>
</organism>
<dbReference type="EMBL" id="BNBO01000045">
    <property type="protein sequence ID" value="GHH80032.1"/>
    <property type="molecule type" value="Genomic_DNA"/>
</dbReference>
<name>A0A919G8C4_9ACTN</name>
<evidence type="ECO:0000256" key="1">
    <source>
        <dbReference type="SAM" id="SignalP"/>
    </source>
</evidence>
<sequence>MKLSKRAGAMLLAVGAGVLASQGAAAAAGITPDQVGALEGKLATEHVPFDVPLGAATDHLGLLPAGGHLHGGIPTSLLMPAVPEKEQGNQLVPERIIPALAGGKVGPELQAAVPLPIADRSTELGDLLVDAPAAPLNLAGPALTLGRPVSYVEGTSGPLTENPLKFGEIDPQLVTAPVQAVPGAKASLGGSDKRISVAESVENLAATTTATATGVLEQAQG</sequence>
<dbReference type="GeneID" id="95356277"/>
<evidence type="ECO:0008006" key="4">
    <source>
        <dbReference type="Google" id="ProtNLM"/>
    </source>
</evidence>
<accession>A0A919G8C4</accession>
<keyword evidence="1" id="KW-0732">Signal</keyword>
<protein>
    <recommendedName>
        <fullName evidence="4">Secreted protein</fullName>
    </recommendedName>
</protein>
<dbReference type="AlphaFoldDB" id="A0A919G8C4"/>
<evidence type="ECO:0000313" key="3">
    <source>
        <dbReference type="Proteomes" id="UP000617734"/>
    </source>
</evidence>
<reference evidence="2" key="1">
    <citation type="journal article" date="2014" name="Int. J. Syst. Evol. Microbiol.">
        <title>Complete genome sequence of Corynebacterium casei LMG S-19264T (=DSM 44701T), isolated from a smear-ripened cheese.</title>
        <authorList>
            <consortium name="US DOE Joint Genome Institute (JGI-PGF)"/>
            <person name="Walter F."/>
            <person name="Albersmeier A."/>
            <person name="Kalinowski J."/>
            <person name="Ruckert C."/>
        </authorList>
    </citation>
    <scope>NUCLEOTIDE SEQUENCE</scope>
    <source>
        <strain evidence="2">JCM 4646</strain>
    </source>
</reference>
<proteinExistence type="predicted"/>
<feature type="chain" id="PRO_5037840394" description="Secreted protein" evidence="1">
    <location>
        <begin position="27"/>
        <end position="221"/>
    </location>
</feature>
<feature type="signal peptide" evidence="1">
    <location>
        <begin position="1"/>
        <end position="26"/>
    </location>
</feature>
<gene>
    <name evidence="2" type="ORF">GCM10018781_59380</name>
</gene>
<comment type="caution">
    <text evidence="2">The sequence shown here is derived from an EMBL/GenBank/DDBJ whole genome shotgun (WGS) entry which is preliminary data.</text>
</comment>
<reference evidence="2" key="2">
    <citation type="submission" date="2020-09" db="EMBL/GenBank/DDBJ databases">
        <authorList>
            <person name="Sun Q."/>
            <person name="Ohkuma M."/>
        </authorList>
    </citation>
    <scope>NUCLEOTIDE SEQUENCE</scope>
    <source>
        <strain evidence="2">JCM 4646</strain>
    </source>
</reference>
<evidence type="ECO:0000313" key="2">
    <source>
        <dbReference type="EMBL" id="GHH80032.1"/>
    </source>
</evidence>
<dbReference type="RefSeq" id="WP_190214000.1">
    <property type="nucleotide sequence ID" value="NZ_BNBO01000045.1"/>
</dbReference>